<evidence type="ECO:0000256" key="7">
    <source>
        <dbReference type="ARBA" id="ARBA00023239"/>
    </source>
</evidence>
<dbReference type="RefSeq" id="WP_149305587.1">
    <property type="nucleotide sequence ID" value="NZ_SRSD01000001.1"/>
</dbReference>
<comment type="similarity">
    <text evidence="8">Belongs to the radical SAM superfamily. 7-carboxy-7-deazaguanine synthase family.</text>
</comment>
<dbReference type="PIRSF" id="PIRSF000370">
    <property type="entry name" value="QueE"/>
    <property type="match status" value="1"/>
</dbReference>
<dbReference type="InterPro" id="IPR007197">
    <property type="entry name" value="rSAM"/>
</dbReference>
<feature type="domain" description="Radical SAM core" evidence="9">
    <location>
        <begin position="20"/>
        <end position="249"/>
    </location>
</feature>
<feature type="binding site" evidence="8">
    <location>
        <position position="42"/>
    </location>
    <ligand>
        <name>Mg(2+)</name>
        <dbReference type="ChEBI" id="CHEBI:18420"/>
    </ligand>
</feature>
<keyword evidence="6 8" id="KW-0411">Iron-sulfur</keyword>
<dbReference type="Proteomes" id="UP000324298">
    <property type="component" value="Unassembled WGS sequence"/>
</dbReference>
<dbReference type="EC" id="4.3.99.3" evidence="8"/>
<keyword evidence="3 8" id="KW-0479">Metal-binding</keyword>
<dbReference type="CDD" id="cd01335">
    <property type="entry name" value="Radical_SAM"/>
    <property type="match status" value="1"/>
</dbReference>
<reference evidence="10 11" key="1">
    <citation type="submission" date="2019-04" db="EMBL/GenBank/DDBJ databases">
        <title>Geobacter ruber sp. nov., ferric-reducing bacteria isolated from paddy soil.</title>
        <authorList>
            <person name="Xu Z."/>
            <person name="Masuda Y."/>
            <person name="Itoh H."/>
            <person name="Senoo K."/>
        </authorList>
    </citation>
    <scope>NUCLEOTIDE SEQUENCE [LARGE SCALE GENOMIC DNA]</scope>
    <source>
        <strain evidence="10 11">Red88</strain>
    </source>
</reference>
<keyword evidence="5 8" id="KW-0408">Iron</keyword>
<evidence type="ECO:0000256" key="2">
    <source>
        <dbReference type="ARBA" id="ARBA00022691"/>
    </source>
</evidence>
<comment type="caution">
    <text evidence="10">The sequence shown here is derived from an EMBL/GenBank/DDBJ whole genome shotgun (WGS) entry which is preliminary data.</text>
</comment>
<feature type="binding site" evidence="8">
    <location>
        <position position="37"/>
    </location>
    <ligand>
        <name>[4Fe-4S] cluster</name>
        <dbReference type="ChEBI" id="CHEBI:49883"/>
        <note>4Fe-4S-S-AdoMet</note>
    </ligand>
</feature>
<comment type="function">
    <text evidence="8">Catalyzes the complex heterocyclic radical-mediated conversion of 6-carboxy-5,6,7,8-tetrahydropterin (CPH4) to 7-carboxy-7-deazaguanine (CDG), a step common to the biosynthetic pathways of all 7-deazapurine-containing compounds.</text>
</comment>
<gene>
    <name evidence="8" type="primary">queE</name>
    <name evidence="10" type="ORF">ET418_00335</name>
</gene>
<dbReference type="PANTHER" id="PTHR42836">
    <property type="entry name" value="7-CARBOXY-7-DEAZAGUANINE SYNTHASE"/>
    <property type="match status" value="1"/>
</dbReference>
<dbReference type="GO" id="GO:0016840">
    <property type="term" value="F:carbon-nitrogen lyase activity"/>
    <property type="evidence" value="ECO:0007669"/>
    <property type="project" value="UniProtKB-UniRule"/>
</dbReference>
<feature type="binding site" evidence="8">
    <location>
        <begin position="14"/>
        <end position="16"/>
    </location>
    <ligand>
        <name>substrate</name>
    </ligand>
</feature>
<accession>A0A5A9XQT6</accession>
<evidence type="ECO:0000256" key="5">
    <source>
        <dbReference type="ARBA" id="ARBA00023004"/>
    </source>
</evidence>
<feature type="binding site" evidence="8">
    <location>
        <position position="29"/>
    </location>
    <ligand>
        <name>substrate</name>
    </ligand>
</feature>
<keyword evidence="2 8" id="KW-0949">S-adenosyl-L-methionine</keyword>
<dbReference type="InterPro" id="IPR024924">
    <property type="entry name" value="7-CO-7-deazaguanine_synth-like"/>
</dbReference>
<keyword evidence="7 8" id="KW-0456">Lyase</keyword>
<keyword evidence="1 8" id="KW-0004">4Fe-4S</keyword>
<evidence type="ECO:0000313" key="10">
    <source>
        <dbReference type="EMBL" id="KAA0895003.1"/>
    </source>
</evidence>
<evidence type="ECO:0000256" key="1">
    <source>
        <dbReference type="ARBA" id="ARBA00022485"/>
    </source>
</evidence>
<evidence type="ECO:0000256" key="3">
    <source>
        <dbReference type="ARBA" id="ARBA00022723"/>
    </source>
</evidence>
<name>A0A5A9XQT6_9BACT</name>
<dbReference type="PANTHER" id="PTHR42836:SF1">
    <property type="entry name" value="7-CARBOXY-7-DEAZAGUANINE SYNTHASE"/>
    <property type="match status" value="1"/>
</dbReference>
<dbReference type="GO" id="GO:1904047">
    <property type="term" value="F:S-adenosyl-L-methionine binding"/>
    <property type="evidence" value="ECO:0007669"/>
    <property type="project" value="UniProtKB-UniRule"/>
</dbReference>
<dbReference type="Pfam" id="PF04055">
    <property type="entry name" value="Radical_SAM"/>
    <property type="match status" value="1"/>
</dbReference>
<dbReference type="AlphaFoldDB" id="A0A5A9XQT6"/>
<keyword evidence="11" id="KW-1185">Reference proteome</keyword>
<dbReference type="UniPathway" id="UPA00391"/>
<dbReference type="GO" id="GO:0000287">
    <property type="term" value="F:magnesium ion binding"/>
    <property type="evidence" value="ECO:0007669"/>
    <property type="project" value="UniProtKB-UniRule"/>
</dbReference>
<comment type="subunit">
    <text evidence="8">Homodimer.</text>
</comment>
<dbReference type="PROSITE" id="PS51918">
    <property type="entry name" value="RADICAL_SAM"/>
    <property type="match status" value="1"/>
</dbReference>
<dbReference type="SFLD" id="SFLDS00029">
    <property type="entry name" value="Radical_SAM"/>
    <property type="match status" value="1"/>
</dbReference>
<dbReference type="InterPro" id="IPR058240">
    <property type="entry name" value="rSAM_sf"/>
</dbReference>
<evidence type="ECO:0000256" key="6">
    <source>
        <dbReference type="ARBA" id="ARBA00023014"/>
    </source>
</evidence>
<comment type="caution">
    <text evidence="8">Lacks conserved residue(s) required for the propagation of feature annotation.</text>
</comment>
<feature type="binding site" evidence="8">
    <location>
        <position position="40"/>
    </location>
    <ligand>
        <name>[4Fe-4S] cluster</name>
        <dbReference type="ChEBI" id="CHEBI:49883"/>
        <note>4Fe-4S-S-AdoMet</note>
    </ligand>
</feature>
<sequence length="249" mass="27228">MSNPARVSEIFSSIQGEGYLAGRRQIFIRLDECNLDCRYCDTVYDRGIPCQVETAPGSGALRPLPQPPNGDALVTLVTEWCNRLPGAHHSISVTGGEPLLQAETLVEWLPGLRRILPIHLETNGTLHAELGRVIDNIDYISMDMKLPSTAVCGQDLWQEHRRFLEVAVQRQASVKVVIGQDTPLDEISRVCAIMAAVEPSTPLFLQPLTNPAGAVDVTAGQILRLQETAAALLPDVRVIPQMHKMLGAL</sequence>
<feature type="binding site" evidence="8">
    <location>
        <position position="94"/>
    </location>
    <ligand>
        <name>substrate</name>
    </ligand>
</feature>
<evidence type="ECO:0000259" key="9">
    <source>
        <dbReference type="PROSITE" id="PS51918"/>
    </source>
</evidence>
<evidence type="ECO:0000256" key="8">
    <source>
        <dbReference type="HAMAP-Rule" id="MF_00917"/>
    </source>
</evidence>
<comment type="pathway">
    <text evidence="8">Purine metabolism; 7-cyano-7-deazaguanine biosynthesis.</text>
</comment>
<dbReference type="OrthoDB" id="9792276at2"/>
<feature type="binding site" evidence="8">
    <location>
        <begin position="39"/>
        <end position="41"/>
    </location>
    <ligand>
        <name>S-adenosyl-L-methionine</name>
        <dbReference type="ChEBI" id="CHEBI:59789"/>
    </ligand>
</feature>
<dbReference type="EMBL" id="SRSD01000001">
    <property type="protein sequence ID" value="KAA0895003.1"/>
    <property type="molecule type" value="Genomic_DNA"/>
</dbReference>
<dbReference type="GO" id="GO:0008616">
    <property type="term" value="P:tRNA queuosine(34) biosynthetic process"/>
    <property type="evidence" value="ECO:0007669"/>
    <property type="project" value="UniProtKB-UniRule"/>
</dbReference>
<feature type="binding site" evidence="8">
    <location>
        <position position="96"/>
    </location>
    <ligand>
        <name>S-adenosyl-L-methionine</name>
        <dbReference type="ChEBI" id="CHEBI:59789"/>
    </ligand>
</feature>
<evidence type="ECO:0000256" key="4">
    <source>
        <dbReference type="ARBA" id="ARBA00022842"/>
    </source>
</evidence>
<keyword evidence="8" id="KW-0671">Queuosine biosynthesis</keyword>
<dbReference type="SUPFAM" id="SSF102114">
    <property type="entry name" value="Radical SAM enzymes"/>
    <property type="match status" value="1"/>
</dbReference>
<comment type="catalytic activity">
    <reaction evidence="8">
        <text>6-carboxy-5,6,7,8-tetrahydropterin + H(+) = 7-carboxy-7-carbaguanine + NH4(+)</text>
        <dbReference type="Rhea" id="RHEA:27974"/>
        <dbReference type="ChEBI" id="CHEBI:15378"/>
        <dbReference type="ChEBI" id="CHEBI:28938"/>
        <dbReference type="ChEBI" id="CHEBI:61032"/>
        <dbReference type="ChEBI" id="CHEBI:61036"/>
        <dbReference type="EC" id="4.3.99.3"/>
    </reaction>
</comment>
<dbReference type="InterPro" id="IPR013785">
    <property type="entry name" value="Aldolase_TIM"/>
</dbReference>
<dbReference type="Gene3D" id="3.20.20.70">
    <property type="entry name" value="Aldolase class I"/>
    <property type="match status" value="1"/>
</dbReference>
<dbReference type="GO" id="GO:0051539">
    <property type="term" value="F:4 iron, 4 sulfur cluster binding"/>
    <property type="evidence" value="ECO:0007669"/>
    <property type="project" value="UniProtKB-UniRule"/>
</dbReference>
<feature type="binding site" evidence="8">
    <location>
        <position position="33"/>
    </location>
    <ligand>
        <name>[4Fe-4S] cluster</name>
        <dbReference type="ChEBI" id="CHEBI:49883"/>
        <note>4Fe-4S-S-AdoMet</note>
    </ligand>
</feature>
<comment type="cofactor">
    <cofactor evidence="8">
        <name>S-adenosyl-L-methionine</name>
        <dbReference type="ChEBI" id="CHEBI:59789"/>
    </cofactor>
    <text evidence="8">Binds 1 S-adenosyl-L-methionine per subunit.</text>
</comment>
<proteinExistence type="inferred from homology"/>
<organism evidence="10 11">
    <name type="scientific">Oryzomonas rubra</name>
    <dbReference type="NCBI Taxonomy" id="2509454"/>
    <lineage>
        <taxon>Bacteria</taxon>
        <taxon>Pseudomonadati</taxon>
        <taxon>Thermodesulfobacteriota</taxon>
        <taxon>Desulfuromonadia</taxon>
        <taxon>Geobacterales</taxon>
        <taxon>Geobacteraceae</taxon>
        <taxon>Oryzomonas</taxon>
    </lineage>
</organism>
<dbReference type="HAMAP" id="MF_00917">
    <property type="entry name" value="QueE"/>
    <property type="match status" value="1"/>
</dbReference>
<comment type="cofactor">
    <cofactor evidence="8">
        <name>Mg(2+)</name>
        <dbReference type="ChEBI" id="CHEBI:18420"/>
    </cofactor>
</comment>
<evidence type="ECO:0000313" key="11">
    <source>
        <dbReference type="Proteomes" id="UP000324298"/>
    </source>
</evidence>
<comment type="cofactor">
    <cofactor evidence="8">
        <name>[4Fe-4S] cluster</name>
        <dbReference type="ChEBI" id="CHEBI:49883"/>
    </cofactor>
    <text evidence="8">Binds 1 [4Fe-4S] cluster. The cluster is coordinated with 3 cysteines and an exchangeable S-adenosyl-L-methionine.</text>
</comment>
<protein>
    <recommendedName>
        <fullName evidence="8">7-carboxy-7-deazaguanine synthase</fullName>
        <shortName evidence="8">CDG synthase</shortName>
        <ecNumber evidence="8">4.3.99.3</ecNumber>
    </recommendedName>
    <alternativeName>
        <fullName evidence="8">Queuosine biosynthesis protein QueE</fullName>
    </alternativeName>
</protein>
<keyword evidence="4 8" id="KW-0460">Magnesium</keyword>